<dbReference type="Proteomes" id="UP000572212">
    <property type="component" value="Unassembled WGS sequence"/>
</dbReference>
<dbReference type="RefSeq" id="WP_184250808.1">
    <property type="nucleotide sequence ID" value="NZ_BAAACU010000003.1"/>
</dbReference>
<dbReference type="PROSITE" id="PS51257">
    <property type="entry name" value="PROKAR_LIPOPROTEIN"/>
    <property type="match status" value="1"/>
</dbReference>
<evidence type="ECO:0000313" key="2">
    <source>
        <dbReference type="EMBL" id="MBB6514208.1"/>
    </source>
</evidence>
<gene>
    <name evidence="2" type="ORF">GGQ92_003030</name>
</gene>
<reference evidence="2 3" key="1">
    <citation type="submission" date="2020-08" db="EMBL/GenBank/DDBJ databases">
        <title>Genomic Encyclopedia of Type Strains, Phase IV (KMG-IV): sequencing the most valuable type-strain genomes for metagenomic binning, comparative biology and taxonomic classification.</title>
        <authorList>
            <person name="Goeker M."/>
        </authorList>
    </citation>
    <scope>NUCLEOTIDE SEQUENCE [LARGE SCALE GENOMIC DNA]</scope>
    <source>
        <strain evidence="2 3">DSM 11805</strain>
    </source>
</reference>
<dbReference type="AlphaFoldDB" id="A0A841RUR6"/>
<dbReference type="EMBL" id="JACHON010000025">
    <property type="protein sequence ID" value="MBB6514208.1"/>
    <property type="molecule type" value="Genomic_DNA"/>
</dbReference>
<comment type="caution">
    <text evidence="2">The sequence shown here is derived from an EMBL/GenBank/DDBJ whole genome shotgun (WGS) entry which is preliminary data.</text>
</comment>
<organism evidence="2 3">
    <name type="scientific">Gracilibacillus halotolerans</name>
    <dbReference type="NCBI Taxonomy" id="74386"/>
    <lineage>
        <taxon>Bacteria</taxon>
        <taxon>Bacillati</taxon>
        <taxon>Bacillota</taxon>
        <taxon>Bacilli</taxon>
        <taxon>Bacillales</taxon>
        <taxon>Bacillaceae</taxon>
        <taxon>Gracilibacillus</taxon>
    </lineage>
</organism>
<evidence type="ECO:0000259" key="1">
    <source>
        <dbReference type="Pfam" id="PF26353"/>
    </source>
</evidence>
<dbReference type="InterPro" id="IPR058780">
    <property type="entry name" value="YhfM-like_dom"/>
</dbReference>
<accession>A0A841RUR6</accession>
<protein>
    <recommendedName>
        <fullName evidence="1">YhfM-like domain-containing protein</fullName>
    </recommendedName>
</protein>
<evidence type="ECO:0000313" key="3">
    <source>
        <dbReference type="Proteomes" id="UP000572212"/>
    </source>
</evidence>
<name>A0A841RUR6_9BACI</name>
<proteinExistence type="predicted"/>
<keyword evidence="3" id="KW-1185">Reference proteome</keyword>
<sequence length="138" mass="15625">MRTIYLFLLAMIFIVGCTNQEQTMDLLDENIREINVSKSNGVGDMNQDILVSISDKESIKIFENIIRTAVKQKSNNDAVKPDFDLMVEYEGDLPTHAIHLMLGEKGEESILMYIDSEGETYVTSSNSTDQLRELILSE</sequence>
<feature type="domain" description="YhfM-like" evidence="1">
    <location>
        <begin position="31"/>
        <end position="135"/>
    </location>
</feature>
<dbReference type="Pfam" id="PF26353">
    <property type="entry name" value="YhfM"/>
    <property type="match status" value="1"/>
</dbReference>